<evidence type="ECO:0000259" key="6">
    <source>
        <dbReference type="PROSITE" id="PS51460"/>
    </source>
</evidence>
<dbReference type="Gene3D" id="3.30.920.20">
    <property type="entry name" value="Gas2-like domain"/>
    <property type="match status" value="1"/>
</dbReference>
<dbReference type="SUPFAM" id="SSF143575">
    <property type="entry name" value="GAS2 domain-like"/>
    <property type="match status" value="1"/>
</dbReference>
<feature type="region of interest" description="Disordered" evidence="5">
    <location>
        <begin position="1"/>
        <end position="30"/>
    </location>
</feature>
<protein>
    <submittedName>
        <fullName evidence="7">Gas2 domain containing protein</fullName>
    </submittedName>
</protein>
<dbReference type="InterPro" id="IPR003108">
    <property type="entry name" value="GAR_dom"/>
</dbReference>
<dbReference type="OrthoDB" id="298720at2759"/>
<keyword evidence="2" id="KW-0963">Cytoplasm</keyword>
<evidence type="ECO:0000256" key="4">
    <source>
        <dbReference type="SAM" id="Coils"/>
    </source>
</evidence>
<accession>A0A078AYG8</accession>
<name>A0A078AYG8_STYLE</name>
<evidence type="ECO:0000256" key="2">
    <source>
        <dbReference type="ARBA" id="ARBA00022490"/>
    </source>
</evidence>
<evidence type="ECO:0000256" key="3">
    <source>
        <dbReference type="ARBA" id="ARBA00023212"/>
    </source>
</evidence>
<feature type="domain" description="GAR" evidence="6">
    <location>
        <begin position="545"/>
        <end position="626"/>
    </location>
</feature>
<dbReference type="PROSITE" id="PS51460">
    <property type="entry name" value="GAR"/>
    <property type="match status" value="1"/>
</dbReference>
<dbReference type="AlphaFoldDB" id="A0A078AYG8"/>
<dbReference type="OMA" id="QSTIYLM"/>
<keyword evidence="4" id="KW-0175">Coiled coil</keyword>
<dbReference type="GO" id="GO:0008017">
    <property type="term" value="F:microtubule binding"/>
    <property type="evidence" value="ECO:0007669"/>
    <property type="project" value="InterPro"/>
</dbReference>
<proteinExistence type="predicted"/>
<feature type="coiled-coil region" evidence="4">
    <location>
        <begin position="463"/>
        <end position="490"/>
    </location>
</feature>
<evidence type="ECO:0000313" key="7">
    <source>
        <dbReference type="EMBL" id="CDW85833.1"/>
    </source>
</evidence>
<dbReference type="Proteomes" id="UP000039865">
    <property type="component" value="Unassembled WGS sequence"/>
</dbReference>
<evidence type="ECO:0000256" key="5">
    <source>
        <dbReference type="SAM" id="MobiDB-lite"/>
    </source>
</evidence>
<dbReference type="EMBL" id="CCKQ01014086">
    <property type="protein sequence ID" value="CDW85833.1"/>
    <property type="molecule type" value="Genomic_DNA"/>
</dbReference>
<feature type="compositionally biased region" description="Low complexity" evidence="5">
    <location>
        <begin position="7"/>
        <end position="26"/>
    </location>
</feature>
<dbReference type="GO" id="GO:0005856">
    <property type="term" value="C:cytoskeleton"/>
    <property type="evidence" value="ECO:0007669"/>
    <property type="project" value="UniProtKB-SubCell"/>
</dbReference>
<sequence>MSQQLVQQQSPESSNNRSNQSQTNISPGLNNVAIVTGSSAKQREEFEQMLNEVRQRLEEKLKMFKEKQLTQNGKHNTKELQDLQQLAIQYKKLMEQRDYDLRDLEQLQNAEKELKTAQSEQQRVQLELQDLRNQLVQLQSEQRVLDQDIQIEDMRRQILERLKNLKEQIIKQKQNISDQGQQKVSKDLNEQIQLMQRYLSQIEQLEKQAASSIRQDLQRKIKEQEDDHNKAKQDLIQLNTQKQQFIKKLKEDIEVQKRKNDLIQQEKEDNDVKLKELRDQLAQLQQQKRDLLSEKEKELLNLQQESGQSEKSAVENFNKNNPQLNLLKQIIDQIKNRTAQLSSETNILKEDWERKKLRIESDQINEVNNINQKMIAKLSQDIDKLIKEKENETQKLRMKLQSLEQIKLRQEQAVDQETVDRLKAEYVQKYSQYKQAYQEKGQMYGQIADMTKDILGFNNEFIDKECNHAKKQLEKEIAKVTAENNDDQLRIINDKLYKSKEIEEAYLNQFGIYDKQIADLSHKLQDRDEDINQLEEILEDKDKYIDELKKEIEIQQAMKRRIQVIVPPKKPEKKAFQFPMKRLRQGEYLFAGKVINAKVSNGKLLFRTGGGYIMFDEFLHQYAKEQVAELRAFAESENLTLEEVLSKFEQHYIEEYTQGMTGTMSTALGKMLA</sequence>
<dbReference type="InParanoid" id="A0A078AYG8"/>
<reference evidence="7 8" key="1">
    <citation type="submission" date="2014-06" db="EMBL/GenBank/DDBJ databases">
        <authorList>
            <person name="Swart Estienne"/>
        </authorList>
    </citation>
    <scope>NUCLEOTIDE SEQUENCE [LARGE SCALE GENOMIC DNA]</scope>
    <source>
        <strain evidence="7 8">130c</strain>
    </source>
</reference>
<feature type="coiled-coil region" evidence="4">
    <location>
        <begin position="517"/>
        <end position="558"/>
    </location>
</feature>
<evidence type="ECO:0000256" key="1">
    <source>
        <dbReference type="ARBA" id="ARBA00004245"/>
    </source>
</evidence>
<comment type="subcellular location">
    <subcellularLocation>
        <location evidence="1">Cytoplasm</location>
        <location evidence="1">Cytoskeleton</location>
    </subcellularLocation>
</comment>
<organism evidence="7 8">
    <name type="scientific">Stylonychia lemnae</name>
    <name type="common">Ciliate</name>
    <dbReference type="NCBI Taxonomy" id="5949"/>
    <lineage>
        <taxon>Eukaryota</taxon>
        <taxon>Sar</taxon>
        <taxon>Alveolata</taxon>
        <taxon>Ciliophora</taxon>
        <taxon>Intramacronucleata</taxon>
        <taxon>Spirotrichea</taxon>
        <taxon>Stichotrichia</taxon>
        <taxon>Sporadotrichida</taxon>
        <taxon>Oxytrichidae</taxon>
        <taxon>Stylonychinae</taxon>
        <taxon>Stylonychia</taxon>
    </lineage>
</organism>
<keyword evidence="8" id="KW-1185">Reference proteome</keyword>
<dbReference type="InterPro" id="IPR036534">
    <property type="entry name" value="GAR_dom_sf"/>
</dbReference>
<evidence type="ECO:0000313" key="8">
    <source>
        <dbReference type="Proteomes" id="UP000039865"/>
    </source>
</evidence>
<keyword evidence="3" id="KW-0206">Cytoskeleton</keyword>
<feature type="coiled-coil region" evidence="4">
    <location>
        <begin position="375"/>
        <end position="406"/>
    </location>
</feature>
<gene>
    <name evidence="7" type="primary">Contig5184.g5555</name>
    <name evidence="7" type="ORF">STYLEM_14920</name>
</gene>
<feature type="coiled-coil region" evidence="4">
    <location>
        <begin position="43"/>
        <end position="344"/>
    </location>
</feature>